<dbReference type="AlphaFoldDB" id="A0A316EPF8"/>
<dbReference type="RefSeq" id="WP_146208461.1">
    <property type="nucleotide sequence ID" value="NZ_QGGT01000003.1"/>
</dbReference>
<organism evidence="3 4">
    <name type="scientific">Cupriavidus plantarum</name>
    <dbReference type="NCBI Taxonomy" id="942865"/>
    <lineage>
        <taxon>Bacteria</taxon>
        <taxon>Pseudomonadati</taxon>
        <taxon>Pseudomonadota</taxon>
        <taxon>Betaproteobacteria</taxon>
        <taxon>Burkholderiales</taxon>
        <taxon>Burkholderiaceae</taxon>
        <taxon>Cupriavidus</taxon>
    </lineage>
</organism>
<evidence type="ECO:0000313" key="3">
    <source>
        <dbReference type="EMBL" id="PWK34188.1"/>
    </source>
</evidence>
<feature type="compositionally biased region" description="Low complexity" evidence="1">
    <location>
        <begin position="53"/>
        <end position="67"/>
    </location>
</feature>
<feature type="region of interest" description="Disordered" evidence="1">
    <location>
        <begin position="33"/>
        <end position="135"/>
    </location>
</feature>
<evidence type="ECO:0000313" key="4">
    <source>
        <dbReference type="Proteomes" id="UP000245754"/>
    </source>
</evidence>
<accession>A0A316EPF8</accession>
<proteinExistence type="predicted"/>
<evidence type="ECO:0000256" key="1">
    <source>
        <dbReference type="SAM" id="MobiDB-lite"/>
    </source>
</evidence>
<keyword evidence="2" id="KW-0732">Signal</keyword>
<feature type="compositionally biased region" description="Basic and acidic residues" evidence="1">
    <location>
        <begin position="41"/>
        <end position="50"/>
    </location>
</feature>
<evidence type="ECO:0008006" key="5">
    <source>
        <dbReference type="Google" id="ProtNLM"/>
    </source>
</evidence>
<protein>
    <recommendedName>
        <fullName evidence="5">Translation initiation factor IF-2</fullName>
    </recommendedName>
</protein>
<keyword evidence="4" id="KW-1185">Reference proteome</keyword>
<dbReference type="OrthoDB" id="9990039at2"/>
<name>A0A316EPF8_9BURK</name>
<feature type="chain" id="PRO_5016308168" description="Translation initiation factor IF-2" evidence="2">
    <location>
        <begin position="36"/>
        <end position="135"/>
    </location>
</feature>
<gene>
    <name evidence="3" type="ORF">C7419_103507</name>
</gene>
<sequence length="135" mass="13031">MSHRSTSLSGMTIAATAALTVVASMVPNLVPTAMAQTPGNRADHGSRDSRIVGPMAPGSAPAAKGANNPGGLGKGPADMPEEPRSGAGLPGAAGANKPPSESAGKGPTSGLNGSPRKGTGGASIDQVTPPDTKAR</sequence>
<dbReference type="Proteomes" id="UP000245754">
    <property type="component" value="Unassembled WGS sequence"/>
</dbReference>
<dbReference type="EMBL" id="QGGT01000003">
    <property type="protein sequence ID" value="PWK34188.1"/>
    <property type="molecule type" value="Genomic_DNA"/>
</dbReference>
<reference evidence="3 4" key="1">
    <citation type="submission" date="2018-05" db="EMBL/GenBank/DDBJ databases">
        <title>Genomic Encyclopedia of Type Strains, Phase IV (KMG-V): Genome sequencing to study the core and pangenomes of soil and plant-associated prokaryotes.</title>
        <authorList>
            <person name="Whitman W."/>
        </authorList>
    </citation>
    <scope>NUCLEOTIDE SEQUENCE [LARGE SCALE GENOMIC DNA]</scope>
    <source>
        <strain evidence="3 4">SLV-132</strain>
    </source>
</reference>
<evidence type="ECO:0000256" key="2">
    <source>
        <dbReference type="SAM" id="SignalP"/>
    </source>
</evidence>
<feature type="signal peptide" evidence="2">
    <location>
        <begin position="1"/>
        <end position="35"/>
    </location>
</feature>
<comment type="caution">
    <text evidence="3">The sequence shown here is derived from an EMBL/GenBank/DDBJ whole genome shotgun (WGS) entry which is preliminary data.</text>
</comment>